<sequence>MAICLLPIIACHAQQLAFEKTETDTAIQLFYRWEDLQNQTHELGFSLDRQLINSQFQKLKSYQPHIAQRYMMIAMQKAAREVDPREVRVSVRKVGQEVQYQIKAQSPELLEQWTRRLARVEDEAFRDYLAINYYAPYENYLGEEGVKVDHLRYAQESTLTLLPAANALYDKLMDNSQPRAYVNIMLGWLQSIPYDTLENRMVSRGTGFSAPAAVLIGNRGDCDSKTTLAVALLRSMLPNMGMVIIYLPGHALLGVQMSHRSQDALVRIEGLDYVLTEPTGPALLPVGEIAATSQAAIDGNMFTFEKIPPRMAP</sequence>
<evidence type="ECO:0000313" key="1">
    <source>
        <dbReference type="EMBL" id="MBN7826587.1"/>
    </source>
</evidence>
<organism evidence="1 2">
    <name type="scientific">Bowmanella dokdonensis</name>
    <dbReference type="NCBI Taxonomy" id="751969"/>
    <lineage>
        <taxon>Bacteria</taxon>
        <taxon>Pseudomonadati</taxon>
        <taxon>Pseudomonadota</taxon>
        <taxon>Gammaproteobacteria</taxon>
        <taxon>Alteromonadales</taxon>
        <taxon>Alteromonadaceae</taxon>
        <taxon>Bowmanella</taxon>
    </lineage>
</organism>
<reference evidence="1" key="1">
    <citation type="submission" date="2021-03" db="EMBL/GenBank/DDBJ databases">
        <title>novel species isolated from a fishpond in China.</title>
        <authorList>
            <person name="Lu H."/>
            <person name="Cai Z."/>
        </authorList>
    </citation>
    <scope>NUCLEOTIDE SEQUENCE</scope>
    <source>
        <strain evidence="1">JCM 30855</strain>
    </source>
</reference>
<accession>A0A939DQM2</accession>
<dbReference type="EMBL" id="JAFKCV010000009">
    <property type="protein sequence ID" value="MBN7826587.1"/>
    <property type="molecule type" value="Genomic_DNA"/>
</dbReference>
<evidence type="ECO:0008006" key="3">
    <source>
        <dbReference type="Google" id="ProtNLM"/>
    </source>
</evidence>
<proteinExistence type="predicted"/>
<protein>
    <recommendedName>
        <fullName evidence="3">Transglutaminase-like domain-containing protein</fullName>
    </recommendedName>
</protein>
<comment type="caution">
    <text evidence="1">The sequence shown here is derived from an EMBL/GenBank/DDBJ whole genome shotgun (WGS) entry which is preliminary data.</text>
</comment>
<dbReference type="AlphaFoldDB" id="A0A939DQM2"/>
<dbReference type="Proteomes" id="UP000664654">
    <property type="component" value="Unassembled WGS sequence"/>
</dbReference>
<evidence type="ECO:0000313" key="2">
    <source>
        <dbReference type="Proteomes" id="UP000664654"/>
    </source>
</evidence>
<gene>
    <name evidence="1" type="ORF">J0A66_15235</name>
</gene>
<keyword evidence="2" id="KW-1185">Reference proteome</keyword>
<dbReference type="RefSeq" id="WP_206574699.1">
    <property type="nucleotide sequence ID" value="NZ_JAFKCV010000009.1"/>
</dbReference>
<name>A0A939DQM2_9ALTE</name>